<dbReference type="EMBL" id="CP002987">
    <property type="protein sequence ID" value="AFA49247.1"/>
    <property type="molecule type" value="Genomic_DNA"/>
</dbReference>
<gene>
    <name evidence="3" type="ordered locus">Awo_c24900</name>
</gene>
<sequence length="610" mass="70624">MLADNIVFLKKEYPYIYQAIKSWETKNEAPKFSIEKANDGNSTLKYKDDKRIVYLHSKYNPIVEAQKIINDLKNRDEISDEAYVLFYGIGLGYHIKYFCEEFPDTTFSIIEPSIEILDCFLKINKLDKFNIRKLGFIHLNNNINEIYNEIVLNFEKKIVLCVLPVYKGVFKEEYARFSGLLKEIVKEKKGSLKTNYAFQKRWILNSVNNFKEVLKTANILIEHKHIFKGKTAILVAAGPSVEFETDNLRKIKNDGLAFMFSVGSAIDALIKNDIYPHALCTYDPTEKNQHVFDKFNDRNINNIPMIFGSSVGYETLEQYKGPKYHMVTTQDTIADYFLKSSQNEIIEKVNDAPSIAVVTLELLAKLEFSKIILVGQNFASLEAKADSKVIDDAITTENVEGKMVNTTESYLSMKKLMEQTIAKYRLDVINTTVGGAKIEGTSFRFLKDIIEEKLIYKEVNEDEFESINKPTNYDKTNMNEQIIKLTNEYAVYNDLVLRIQNYLNKLKELLKTKNESQLRKIHVEMEQLIKKMEINSFFKVIVLPTCRVEYGLLVNEVDVTRNEKIYIQKVKRIINPTERFINTLFASGELYKNIMSVLKNVIESYDKGEL</sequence>
<dbReference type="HOGENOM" id="CLU_026503_0_0_9"/>
<dbReference type="Pfam" id="PF01973">
    <property type="entry name" value="MptE-like"/>
    <property type="match status" value="1"/>
</dbReference>
<dbReference type="AlphaFoldDB" id="H6LDT3"/>
<evidence type="ECO:0000313" key="3">
    <source>
        <dbReference type="EMBL" id="AFA49247.1"/>
    </source>
</evidence>
<keyword evidence="4" id="KW-1185">Reference proteome</keyword>
<dbReference type="eggNOG" id="COG2604">
    <property type="taxonomic scope" value="Bacteria"/>
</dbReference>
<dbReference type="PANTHER" id="PTHR41786">
    <property type="entry name" value="MOTILITY ACCESSORY FACTOR MAF"/>
    <property type="match status" value="1"/>
</dbReference>
<reference evidence="4" key="1">
    <citation type="submission" date="2011-07" db="EMBL/GenBank/DDBJ databases">
        <title>Complete genome sequence of Acetobacterium woodii.</title>
        <authorList>
            <person name="Poehlein A."/>
            <person name="Schmidt S."/>
            <person name="Kaster A.-K."/>
            <person name="Goenrich M."/>
            <person name="Vollmers J."/>
            <person name="Thuermer A."/>
            <person name="Gottschalk G."/>
            <person name="Thauer R.K."/>
            <person name="Daniel R."/>
            <person name="Mueller V."/>
        </authorList>
    </citation>
    <scope>NUCLEOTIDE SEQUENCE [LARGE SCALE GENOMIC DNA]</scope>
    <source>
        <strain evidence="4">ATCC 29683 / DSM 1030 / JCM 2381 / KCTC 1655 / WB1</strain>
    </source>
</reference>
<reference evidence="3 4" key="2">
    <citation type="journal article" date="2012" name="PLoS ONE">
        <title>An ancient pathway combining carbon dioxide fixation with the generation and utilization of a sodium ion gradient for ATP synthesis.</title>
        <authorList>
            <person name="Poehlein A."/>
            <person name="Schmidt S."/>
            <person name="Kaster A.K."/>
            <person name="Goenrich M."/>
            <person name="Vollmers J."/>
            <person name="Thurmer A."/>
            <person name="Bertsch J."/>
            <person name="Schuchmann K."/>
            <person name="Voigt B."/>
            <person name="Hecker M."/>
            <person name="Daniel R."/>
            <person name="Thauer R.K."/>
            <person name="Gottschalk G."/>
            <person name="Muller V."/>
        </authorList>
    </citation>
    <scope>NUCLEOTIDE SEQUENCE [LARGE SCALE GENOMIC DNA]</scope>
    <source>
        <strain evidence="4">ATCC 29683 / DSM 1030 / JCM 2381 / KCTC 1655 / WB1</strain>
    </source>
</reference>
<feature type="domain" description="6-hydroxymethylpterin diphosphokinase MptE-like" evidence="2">
    <location>
        <begin position="205"/>
        <end position="380"/>
    </location>
</feature>
<evidence type="ECO:0000313" key="4">
    <source>
        <dbReference type="Proteomes" id="UP000007177"/>
    </source>
</evidence>
<keyword evidence="1" id="KW-0175">Coiled coil</keyword>
<dbReference type="RefSeq" id="WP_014356847.1">
    <property type="nucleotide sequence ID" value="NC_016894.1"/>
</dbReference>
<dbReference type="InterPro" id="IPR002826">
    <property type="entry name" value="MptE-like"/>
</dbReference>
<feature type="coiled-coil region" evidence="1">
    <location>
        <begin position="492"/>
        <end position="519"/>
    </location>
</feature>
<organism evidence="3 4">
    <name type="scientific">Acetobacterium woodii (strain ATCC 29683 / DSM 1030 / JCM 2381 / KCTC 1655 / WB1)</name>
    <dbReference type="NCBI Taxonomy" id="931626"/>
    <lineage>
        <taxon>Bacteria</taxon>
        <taxon>Bacillati</taxon>
        <taxon>Bacillota</taxon>
        <taxon>Clostridia</taxon>
        <taxon>Eubacteriales</taxon>
        <taxon>Eubacteriaceae</taxon>
        <taxon>Acetobacterium</taxon>
    </lineage>
</organism>
<evidence type="ECO:0000259" key="2">
    <source>
        <dbReference type="Pfam" id="PF01973"/>
    </source>
</evidence>
<dbReference type="KEGG" id="awo:Awo_c24900"/>
<evidence type="ECO:0000256" key="1">
    <source>
        <dbReference type="SAM" id="Coils"/>
    </source>
</evidence>
<dbReference type="PANTHER" id="PTHR41786:SF1">
    <property type="entry name" value="6-HYDROXYMETHYLPTERIN DIPHOSPHOKINASE MPTE-LIKE DOMAIN-CONTAINING PROTEIN"/>
    <property type="match status" value="1"/>
</dbReference>
<dbReference type="STRING" id="931626.Awo_c24900"/>
<dbReference type="Proteomes" id="UP000007177">
    <property type="component" value="Chromosome"/>
</dbReference>
<dbReference type="OrthoDB" id="5291305at2"/>
<accession>H6LDT3</accession>
<proteinExistence type="predicted"/>
<name>H6LDT3_ACEWD</name>
<protein>
    <recommendedName>
        <fullName evidence="2">6-hydroxymethylpterin diphosphokinase MptE-like domain-containing protein</fullName>
    </recommendedName>
</protein>